<evidence type="ECO:0000313" key="2">
    <source>
        <dbReference type="EMBL" id="KAK9999801.1"/>
    </source>
</evidence>
<dbReference type="Proteomes" id="UP001459277">
    <property type="component" value="Unassembled WGS sequence"/>
</dbReference>
<accession>A0AAW2CP16</accession>
<dbReference type="AlphaFoldDB" id="A0AAW2CP16"/>
<evidence type="ECO:0000256" key="1">
    <source>
        <dbReference type="SAM" id="MobiDB-lite"/>
    </source>
</evidence>
<evidence type="ECO:0000313" key="3">
    <source>
        <dbReference type="Proteomes" id="UP001459277"/>
    </source>
</evidence>
<comment type="caution">
    <text evidence="2">The sequence shown here is derived from an EMBL/GenBank/DDBJ whole genome shotgun (WGS) entry which is preliminary data.</text>
</comment>
<name>A0AAW2CP16_9ROSI</name>
<reference evidence="2 3" key="1">
    <citation type="submission" date="2024-01" db="EMBL/GenBank/DDBJ databases">
        <title>A telomere-to-telomere, gap-free genome of sweet tea (Lithocarpus litseifolius).</title>
        <authorList>
            <person name="Zhou J."/>
        </authorList>
    </citation>
    <scope>NUCLEOTIDE SEQUENCE [LARGE SCALE GENOMIC DNA]</scope>
    <source>
        <strain evidence="2">Zhou-2022a</strain>
        <tissue evidence="2">Leaf</tissue>
    </source>
</reference>
<dbReference type="EMBL" id="JAZDWU010000006">
    <property type="protein sequence ID" value="KAK9999801.1"/>
    <property type="molecule type" value="Genomic_DNA"/>
</dbReference>
<organism evidence="2 3">
    <name type="scientific">Lithocarpus litseifolius</name>
    <dbReference type="NCBI Taxonomy" id="425828"/>
    <lineage>
        <taxon>Eukaryota</taxon>
        <taxon>Viridiplantae</taxon>
        <taxon>Streptophyta</taxon>
        <taxon>Embryophyta</taxon>
        <taxon>Tracheophyta</taxon>
        <taxon>Spermatophyta</taxon>
        <taxon>Magnoliopsida</taxon>
        <taxon>eudicotyledons</taxon>
        <taxon>Gunneridae</taxon>
        <taxon>Pentapetalae</taxon>
        <taxon>rosids</taxon>
        <taxon>fabids</taxon>
        <taxon>Fagales</taxon>
        <taxon>Fagaceae</taxon>
        <taxon>Lithocarpus</taxon>
    </lineage>
</organism>
<feature type="region of interest" description="Disordered" evidence="1">
    <location>
        <begin position="38"/>
        <end position="58"/>
    </location>
</feature>
<gene>
    <name evidence="2" type="ORF">SO802_019404</name>
</gene>
<protein>
    <submittedName>
        <fullName evidence="2">Uncharacterized protein</fullName>
    </submittedName>
</protein>
<keyword evidence="3" id="KW-1185">Reference proteome</keyword>
<proteinExistence type="predicted"/>
<sequence length="58" mass="6661">MADKQLGFHNYKRGGLTRGSTYYYRNGTEFVGHHKAAREEQENKLQTKKVQAIGRGFS</sequence>